<feature type="binding site" evidence="17">
    <location>
        <position position="297"/>
    </location>
    <ligand>
        <name>Ca(2+)</name>
        <dbReference type="ChEBI" id="CHEBI:29108"/>
        <label>4</label>
    </ligand>
</feature>
<dbReference type="InterPro" id="IPR024079">
    <property type="entry name" value="MetalloPept_cat_dom_sf"/>
</dbReference>
<evidence type="ECO:0000256" key="17">
    <source>
        <dbReference type="PIRSR" id="PIRSR621190-2"/>
    </source>
</evidence>
<dbReference type="InterPro" id="IPR001818">
    <property type="entry name" value="Pept_M10_metallopeptidase"/>
</dbReference>
<dbReference type="Gene3D" id="3.40.390.10">
    <property type="entry name" value="Collagenase (Catalytic Domain)"/>
    <property type="match status" value="1"/>
</dbReference>
<feature type="binding site" evidence="17">
    <location>
        <position position="166"/>
    </location>
    <ligand>
        <name>Ca(2+)</name>
        <dbReference type="ChEBI" id="CHEBI:29108"/>
        <label>2</label>
    </ligand>
</feature>
<dbReference type="CTD" id="4321"/>
<feature type="binding site" evidence="17">
    <location>
        <position position="176"/>
    </location>
    <ligand>
        <name>Zn(2+)</name>
        <dbReference type="ChEBI" id="CHEBI:29105"/>
        <label>1</label>
    </ligand>
</feature>
<feature type="modified residue" description="Phosphotyrosine; by PKDCC" evidence="19">
    <location>
        <position position="372"/>
    </location>
</feature>
<feature type="repeat" description="Hemopexin" evidence="21">
    <location>
        <begin position="385"/>
        <end position="433"/>
    </location>
</feature>
<dbReference type="PANTHER" id="PTHR10201:SF267">
    <property type="entry name" value="MACROPHAGE METALLOELASTASE"/>
    <property type="match status" value="1"/>
</dbReference>
<dbReference type="OrthoDB" id="406838at2759"/>
<evidence type="ECO:0000256" key="12">
    <source>
        <dbReference type="ARBA" id="ARBA00023049"/>
    </source>
</evidence>
<feature type="binding site" evidence="17">
    <location>
        <position position="191"/>
    </location>
    <ligand>
        <name>Zn(2+)</name>
        <dbReference type="ChEBI" id="CHEBI:29105"/>
        <label>1</label>
    </ligand>
</feature>
<comment type="subcellular location">
    <subcellularLocation>
        <location evidence="1">Secreted</location>
        <location evidence="1">Extracellular space</location>
        <location evidence="1">Extracellular matrix</location>
    </subcellularLocation>
</comment>
<keyword evidence="12" id="KW-0482">Metalloprotease</keyword>
<feature type="binding site" evidence="17">
    <location>
        <position position="183"/>
    </location>
    <ligand>
        <name>Ca(2+)</name>
        <dbReference type="ChEBI" id="CHEBI:29108"/>
        <label>3</label>
    </ligand>
</feature>
<dbReference type="CDD" id="cd00094">
    <property type="entry name" value="HX"/>
    <property type="match status" value="1"/>
</dbReference>
<keyword evidence="5" id="KW-0645">Protease</keyword>
<dbReference type="RGD" id="620195">
    <property type="gene designation" value="Mmp12"/>
</dbReference>
<feature type="domain" description="Peptidase metallopeptidase" evidence="22">
    <location>
        <begin position="113"/>
        <end position="272"/>
    </location>
</feature>
<gene>
    <name evidence="23 24" type="primary">Mmp12</name>
    <name evidence="23" type="ORF">rCG_31765</name>
</gene>
<keyword evidence="11 17" id="KW-0106">Calcium</keyword>
<dbReference type="AlphaFoldDB" id="A6JN29"/>
<feature type="binding site" evidence="16">
    <location>
        <position position="226"/>
    </location>
    <ligand>
        <name>Zn(2+)</name>
        <dbReference type="ChEBI" id="CHEBI:29105"/>
        <label>2</label>
        <note>catalytic</note>
    </ligand>
</feature>
<dbReference type="InterPro" id="IPR018486">
    <property type="entry name" value="Hemopexin_CS"/>
</dbReference>
<dbReference type="Pfam" id="PF00413">
    <property type="entry name" value="Peptidase_M10"/>
    <property type="match status" value="1"/>
</dbReference>
<dbReference type="Pfam" id="PF00045">
    <property type="entry name" value="Hemopexin"/>
    <property type="match status" value="4"/>
</dbReference>
<keyword evidence="6 16" id="KW-0479">Metal-binding</keyword>
<keyword evidence="7" id="KW-0732">Signal</keyword>
<evidence type="ECO:0000313" key="24">
    <source>
        <dbReference type="RGD" id="620195"/>
    </source>
</evidence>
<feature type="repeat" description="Hemopexin" evidence="21">
    <location>
        <begin position="293"/>
        <end position="336"/>
    </location>
</feature>
<evidence type="ECO:0000313" key="23">
    <source>
        <dbReference type="EMBL" id="EDL78537.1"/>
    </source>
</evidence>
<dbReference type="Pfam" id="PF01471">
    <property type="entry name" value="PG_binding_1"/>
    <property type="match status" value="1"/>
</dbReference>
<evidence type="ECO:0000256" key="14">
    <source>
        <dbReference type="ARBA" id="ARBA00023157"/>
    </source>
</evidence>
<keyword evidence="4" id="KW-0272">Extracellular matrix</keyword>
<dbReference type="InterPro" id="IPR018487">
    <property type="entry name" value="Hemopexin-like_repeat"/>
</dbReference>
<evidence type="ECO:0000256" key="3">
    <source>
        <dbReference type="ARBA" id="ARBA00022525"/>
    </source>
</evidence>
<dbReference type="SMART" id="SM00120">
    <property type="entry name" value="HX"/>
    <property type="match status" value="4"/>
</dbReference>
<dbReference type="SUPFAM" id="SSF50923">
    <property type="entry name" value="Hemopexin-like domain"/>
    <property type="match status" value="1"/>
</dbReference>
<comment type="cofactor">
    <cofactor evidence="17">
        <name>Ca(2+)</name>
        <dbReference type="ChEBI" id="CHEBI:29108"/>
    </cofactor>
    <text evidence="17">Can bind about 5 Ca(2+) ions per subunit.</text>
</comment>
<feature type="binding site" evidence="17">
    <location>
        <position position="343"/>
    </location>
    <ligand>
        <name>Ca(2+)</name>
        <dbReference type="ChEBI" id="CHEBI:29108"/>
        <label>5</label>
    </ligand>
</feature>
<reference evidence="23" key="2">
    <citation type="submission" date="2005-09" db="EMBL/GenBank/DDBJ databases">
        <authorList>
            <person name="Mural R.J."/>
            <person name="Li P.W."/>
            <person name="Adams M.D."/>
            <person name="Amanatides P.G."/>
            <person name="Baden-Tillson H."/>
            <person name="Barnstead M."/>
            <person name="Chin S.H."/>
            <person name="Dew I."/>
            <person name="Evans C.A."/>
            <person name="Ferriera S."/>
            <person name="Flanigan M."/>
            <person name="Fosler C."/>
            <person name="Glodek A."/>
            <person name="Gu Z."/>
            <person name="Holt R.A."/>
            <person name="Jennings D."/>
            <person name="Kraft C.L."/>
            <person name="Lu F."/>
            <person name="Nguyen T."/>
            <person name="Nusskern D.R."/>
            <person name="Pfannkoch C.M."/>
            <person name="Sitter C."/>
            <person name="Sutton G.G."/>
            <person name="Venter J.C."/>
            <person name="Wang Z."/>
            <person name="Woodage T."/>
            <person name="Zheng X.H."/>
            <person name="Zhong F."/>
        </authorList>
    </citation>
    <scope>NUCLEOTIDE SEQUENCE</scope>
    <source>
        <strain evidence="23">BN</strain>
    </source>
</reference>
<feature type="binding site" evidence="17">
    <location>
        <position position="391"/>
    </location>
    <ligand>
        <name>Ca(2+)</name>
        <dbReference type="ChEBI" id="CHEBI:29108"/>
        <label>5</label>
    </ligand>
</feature>
<dbReference type="InterPro" id="IPR000585">
    <property type="entry name" value="Hemopexin-like_dom"/>
</dbReference>
<feature type="binding site" evidence="17">
    <location>
        <position position="209"/>
    </location>
    <ligand>
        <name>Ca(2+)</name>
        <dbReference type="ChEBI" id="CHEBI:29108"/>
        <label>1</label>
    </ligand>
</feature>
<evidence type="ECO:0000256" key="19">
    <source>
        <dbReference type="PIRSR" id="PIRSR621190-4"/>
    </source>
</evidence>
<name>A6JN29_RAT</name>
<evidence type="ECO:0000256" key="21">
    <source>
        <dbReference type="PROSITE-ProRule" id="PRU01011"/>
    </source>
</evidence>
<dbReference type="Proteomes" id="UP000234681">
    <property type="component" value="Chromosome 8"/>
</dbReference>
<evidence type="ECO:0000256" key="10">
    <source>
        <dbReference type="ARBA" id="ARBA00022833"/>
    </source>
</evidence>
<keyword evidence="8" id="KW-0677">Repeat</keyword>
<keyword evidence="13" id="KW-0865">Zymogen</keyword>
<feature type="binding site" description="in inhibited form" evidence="17">
    <location>
        <position position="100"/>
    </location>
    <ligand>
        <name>Zn(2+)</name>
        <dbReference type="ChEBI" id="CHEBI:29105"/>
        <label>2</label>
        <note>catalytic</note>
    </ligand>
</feature>
<evidence type="ECO:0000256" key="2">
    <source>
        <dbReference type="ARBA" id="ARBA00010370"/>
    </source>
</evidence>
<dbReference type="PIRSF" id="PIRSF001191">
    <property type="entry name" value="Peptidase_M10A_matrix"/>
    <property type="match status" value="1"/>
</dbReference>
<feature type="repeat" description="Hemopexin" evidence="21">
    <location>
        <begin position="434"/>
        <end position="477"/>
    </location>
</feature>
<evidence type="ECO:0000256" key="16">
    <source>
        <dbReference type="PIRSR" id="PIRSR001191-2"/>
    </source>
</evidence>
<dbReference type="InterPro" id="IPR002477">
    <property type="entry name" value="Peptidoglycan-bd-like"/>
</dbReference>
<feature type="disulfide bond" evidence="18">
    <location>
        <begin position="290"/>
        <end position="477"/>
    </location>
</feature>
<keyword evidence="10 16" id="KW-0862">Zinc</keyword>
<dbReference type="PROSITE" id="PS51642">
    <property type="entry name" value="HEMOPEXIN_2"/>
    <property type="match status" value="4"/>
</dbReference>
<feature type="binding site" evidence="17">
    <location>
        <position position="440"/>
    </location>
    <ligand>
        <name>Ca(2+)</name>
        <dbReference type="ChEBI" id="CHEBI:29108"/>
        <label>5</label>
    </ligand>
</feature>
<keyword evidence="14 18" id="KW-1015">Disulfide bond</keyword>
<dbReference type="PANTHER" id="PTHR10201">
    <property type="entry name" value="MATRIX METALLOPROTEINASE"/>
    <property type="match status" value="1"/>
</dbReference>
<keyword evidence="3" id="KW-0964">Secreted</keyword>
<dbReference type="GO" id="GO:0031012">
    <property type="term" value="C:extracellular matrix"/>
    <property type="evidence" value="ECO:0007669"/>
    <property type="project" value="InterPro"/>
</dbReference>
<evidence type="ECO:0000256" key="9">
    <source>
        <dbReference type="ARBA" id="ARBA00022801"/>
    </source>
</evidence>
<feature type="binding site" evidence="17">
    <location>
        <position position="438"/>
    </location>
    <ligand>
        <name>Ca(2+)</name>
        <dbReference type="ChEBI" id="CHEBI:29108"/>
        <label>4</label>
    </ligand>
</feature>
<dbReference type="SUPFAM" id="SSF47090">
    <property type="entry name" value="PGBD-like"/>
    <property type="match status" value="1"/>
</dbReference>
<protein>
    <submittedName>
        <fullName evidence="23">Matrix metallopeptidase 12</fullName>
    </submittedName>
</protein>
<feature type="binding site" evidence="17">
    <location>
        <position position="204"/>
    </location>
    <ligand>
        <name>Zn(2+)</name>
        <dbReference type="ChEBI" id="CHEBI:29105"/>
        <label>1</label>
    </ligand>
</feature>
<dbReference type="CDD" id="cd04278">
    <property type="entry name" value="ZnMc_MMP"/>
    <property type="match status" value="1"/>
</dbReference>
<evidence type="ECO:0000256" key="18">
    <source>
        <dbReference type="PIRSR" id="PIRSR621190-3"/>
    </source>
</evidence>
<comment type="cofactor">
    <cofactor evidence="17">
        <name>Zn(2+)</name>
        <dbReference type="ChEBI" id="CHEBI:29105"/>
    </cofactor>
    <text evidence="17">Binds 2 Zn(2+) ions per subunit.</text>
</comment>
<dbReference type="InterPro" id="IPR006026">
    <property type="entry name" value="Peptidase_Metallo"/>
</dbReference>
<dbReference type="GO" id="GO:0008270">
    <property type="term" value="F:zinc ion binding"/>
    <property type="evidence" value="ECO:0007669"/>
    <property type="project" value="InterPro"/>
</dbReference>
<dbReference type="InterPro" id="IPR036365">
    <property type="entry name" value="PGBD-like_sf"/>
</dbReference>
<accession>A6JN29</accession>
<evidence type="ECO:0000256" key="15">
    <source>
        <dbReference type="PIRSR" id="PIRSR001191-1"/>
    </source>
</evidence>
<evidence type="ECO:0000256" key="4">
    <source>
        <dbReference type="ARBA" id="ARBA00022530"/>
    </source>
</evidence>
<evidence type="ECO:0000256" key="8">
    <source>
        <dbReference type="ARBA" id="ARBA00022737"/>
    </source>
</evidence>
<sequence>MNWTLLLKGAGTMKFLLVLVLLVSLQVSACGAAPMNESEFAEWYLSRFFDYQGDRIPMTKTKTNRNLLEEKLQEMQQFFGLEVTGQLDTSTLKIMHTSRCGVPDVQHLRAVPQRSRWMKRYLTYRIYNYTPDMKRADVDYIFQKAFQVWSDVTPLRFRKIHKGEADITILFAFGDHGDFYDFDGKGGTLAHAFYPGPGIQGDAHFDEAETWTKSFQGTNLFLVAVHELGHSLGLPHSNNPKSIMYPTYRYLHPNTFRLSADDIHSIQSLYGAPVKNPSLTNPGSPPSTVCHQSLSFDAVTTVGDKIFFFKDWFFWWRLPGSPATNITSISSMWPTIPSGIQAAYEIGGRNQLFLFKDEKYWLINNLVPEPHYPRSIHSLGFPASVKKIDAAVFDPLRQKVYFFVDKQYWRYDVRQELMDAAYPKLISTHFPGIRPKIDAVLYFKRHYYIFQGAYQLEYDPLLHRVTKTLSSTSWFGC</sequence>
<dbReference type="KEGG" id="rno:117033"/>
<feature type="binding site" evidence="17">
    <location>
        <position position="132"/>
    </location>
    <ligand>
        <name>Ca(2+)</name>
        <dbReference type="ChEBI" id="CHEBI:29108"/>
        <label>1</label>
    </ligand>
</feature>
<dbReference type="EMBL" id="CH473993">
    <property type="protein sequence ID" value="EDL78537.1"/>
    <property type="molecule type" value="Genomic_DNA"/>
</dbReference>
<dbReference type="InterPro" id="IPR033739">
    <property type="entry name" value="M10A_MMP"/>
</dbReference>
<evidence type="ECO:0000256" key="5">
    <source>
        <dbReference type="ARBA" id="ARBA00022670"/>
    </source>
</evidence>
<dbReference type="InterPro" id="IPR021190">
    <property type="entry name" value="Pept_M10A"/>
</dbReference>
<evidence type="ECO:0000256" key="7">
    <source>
        <dbReference type="ARBA" id="ARBA00022729"/>
    </source>
</evidence>
<dbReference type="RefSeq" id="NP_446415.2">
    <property type="nucleotide sequence ID" value="NM_053963.2"/>
</dbReference>
<dbReference type="GO" id="GO:0006508">
    <property type="term" value="P:proteolysis"/>
    <property type="evidence" value="ECO:0007669"/>
    <property type="project" value="UniProtKB-KW"/>
</dbReference>
<dbReference type="Gene3D" id="2.110.10.10">
    <property type="entry name" value="Hemopexin-like domain"/>
    <property type="match status" value="1"/>
</dbReference>
<dbReference type="GO" id="GO:0004222">
    <property type="term" value="F:metalloendopeptidase activity"/>
    <property type="evidence" value="ECO:0007669"/>
    <property type="project" value="InterPro"/>
</dbReference>
<dbReference type="PROSITE" id="PS00024">
    <property type="entry name" value="HEMOPEXIN"/>
    <property type="match status" value="1"/>
</dbReference>
<dbReference type="FunFam" id="3.40.390.10:FF:000007">
    <property type="entry name" value="Collagenase 3"/>
    <property type="match status" value="1"/>
</dbReference>
<keyword evidence="9" id="KW-0378">Hydrolase</keyword>
<dbReference type="FunFam" id="2.110.10.10:FF:000002">
    <property type="entry name" value="Matrix metallopeptidase 3"/>
    <property type="match status" value="1"/>
</dbReference>
<feature type="binding site" evidence="16">
    <location>
        <position position="230"/>
    </location>
    <ligand>
        <name>Zn(2+)</name>
        <dbReference type="ChEBI" id="CHEBI:29105"/>
        <label>2</label>
        <note>catalytic</note>
    </ligand>
</feature>
<evidence type="ECO:0000256" key="6">
    <source>
        <dbReference type="ARBA" id="ARBA00022723"/>
    </source>
</evidence>
<dbReference type="InterPro" id="IPR036375">
    <property type="entry name" value="Hemopexin-like_dom_sf"/>
</dbReference>
<feature type="active site" evidence="15">
    <location>
        <position position="227"/>
    </location>
</feature>
<feature type="binding site" evidence="16">
    <location>
        <position position="236"/>
    </location>
    <ligand>
        <name>Zn(2+)</name>
        <dbReference type="ChEBI" id="CHEBI:29105"/>
        <label>2</label>
        <note>catalytic</note>
    </ligand>
</feature>
<dbReference type="OMA" id="NYPKSIH"/>
<dbReference type="PRINTS" id="PR00138">
    <property type="entry name" value="MATRIXIN"/>
</dbReference>
<dbReference type="GeneID" id="117033"/>
<evidence type="ECO:0000256" key="11">
    <source>
        <dbReference type="ARBA" id="ARBA00022837"/>
    </source>
</evidence>
<evidence type="ECO:0000259" key="22">
    <source>
        <dbReference type="SMART" id="SM00235"/>
    </source>
</evidence>
<dbReference type="SUPFAM" id="SSF55486">
    <property type="entry name" value="Metalloproteases ('zincins'), catalytic domain"/>
    <property type="match status" value="1"/>
</dbReference>
<evidence type="ECO:0000256" key="20">
    <source>
        <dbReference type="PIRSR" id="PIRSR621190-5"/>
    </source>
</evidence>
<organism evidence="23">
    <name type="scientific">Rattus norvegicus</name>
    <name type="common">Rat</name>
    <dbReference type="NCBI Taxonomy" id="10116"/>
    <lineage>
        <taxon>Eukaryota</taxon>
        <taxon>Metazoa</taxon>
        <taxon>Chordata</taxon>
        <taxon>Craniata</taxon>
        <taxon>Vertebrata</taxon>
        <taxon>Euteleostomi</taxon>
        <taxon>Mammalia</taxon>
        <taxon>Eutheria</taxon>
        <taxon>Euarchontoglires</taxon>
        <taxon>Glires</taxon>
        <taxon>Rodentia</taxon>
        <taxon>Myomorpha</taxon>
        <taxon>Muroidea</taxon>
        <taxon>Muridae</taxon>
        <taxon>Murinae</taxon>
        <taxon>Rattus</taxon>
    </lineage>
</organism>
<feature type="binding site" evidence="17">
    <location>
        <position position="202"/>
    </location>
    <ligand>
        <name>Ca(2+)</name>
        <dbReference type="ChEBI" id="CHEBI:29108"/>
        <label>2</label>
    </ligand>
</feature>
<dbReference type="SMR" id="A6JN29"/>
<evidence type="ECO:0000256" key="1">
    <source>
        <dbReference type="ARBA" id="ARBA00004498"/>
    </source>
</evidence>
<feature type="binding site" evidence="17">
    <location>
        <position position="184"/>
    </location>
    <ligand>
        <name>Ca(2+)</name>
        <dbReference type="ChEBI" id="CHEBI:29108"/>
        <label>3</label>
    </ligand>
</feature>
<feature type="binding site" evidence="17">
    <location>
        <position position="209"/>
    </location>
    <ligand>
        <name>Ca(2+)</name>
        <dbReference type="ChEBI" id="CHEBI:29108"/>
        <label>3</label>
    </ligand>
</feature>
<feature type="repeat" description="Hemopexin" evidence="21">
    <location>
        <begin position="337"/>
        <end position="383"/>
    </location>
</feature>
<reference evidence="23" key="1">
    <citation type="journal article" date="2005" name="Genome Res.">
        <title>Gene and alternative splicing annotation with AIR.</title>
        <authorList>
            <person name="Florea L."/>
            <person name="Di Francesco V."/>
            <person name="Miller J."/>
            <person name="Turner R."/>
            <person name="Yao A."/>
            <person name="Harris M."/>
            <person name="Walenz B."/>
            <person name="Mobarry C."/>
            <person name="Merkulov G.V."/>
            <person name="Charlab R."/>
            <person name="Dew I."/>
            <person name="Deng Z."/>
            <person name="Istrail S."/>
            <person name="Li P."/>
            <person name="Sutton G."/>
        </authorList>
    </citation>
    <scope>NUCLEOTIDE SEQUENCE</scope>
    <source>
        <strain evidence="23">BN</strain>
    </source>
</reference>
<feature type="binding site" evidence="17">
    <location>
        <position position="178"/>
    </location>
    <ligand>
        <name>Zn(2+)</name>
        <dbReference type="ChEBI" id="CHEBI:29105"/>
        <label>1</label>
    </ligand>
</feature>
<feature type="binding site" evidence="17">
    <location>
        <position position="206"/>
    </location>
    <ligand>
        <name>Ca(2+)</name>
        <dbReference type="ChEBI" id="CHEBI:29108"/>
        <label>3</label>
    </ligand>
</feature>
<evidence type="ECO:0000256" key="13">
    <source>
        <dbReference type="ARBA" id="ARBA00023145"/>
    </source>
</evidence>
<dbReference type="SMART" id="SM00235">
    <property type="entry name" value="ZnMc"/>
    <property type="match status" value="1"/>
</dbReference>
<feature type="short sequence motif" description="Cysteine switch" evidence="20">
    <location>
        <begin position="98"/>
        <end position="105"/>
    </location>
</feature>
<proteinExistence type="inferred from homology"/>
<feature type="binding site" evidence="17">
    <location>
        <position position="244"/>
    </location>
    <ligand>
        <name>Zn(2+)</name>
        <dbReference type="ChEBI" id="CHEBI:29105"/>
        <label>2</label>
        <note>catalytic</note>
    </ligand>
</feature>
<comment type="similarity">
    <text evidence="2">Belongs to the peptidase M10A family.</text>
</comment>